<organism evidence="2 3">
    <name type="scientific">Lepraria finkii</name>
    <dbReference type="NCBI Taxonomy" id="1340010"/>
    <lineage>
        <taxon>Eukaryota</taxon>
        <taxon>Fungi</taxon>
        <taxon>Dikarya</taxon>
        <taxon>Ascomycota</taxon>
        <taxon>Pezizomycotina</taxon>
        <taxon>Lecanoromycetes</taxon>
        <taxon>OSLEUM clade</taxon>
        <taxon>Lecanoromycetidae</taxon>
        <taxon>Lecanorales</taxon>
        <taxon>Lecanorineae</taxon>
        <taxon>Stereocaulaceae</taxon>
        <taxon>Lepraria</taxon>
    </lineage>
</organism>
<dbReference type="EMBL" id="JBHFEH010000024">
    <property type="protein sequence ID" value="KAL2052829.1"/>
    <property type="molecule type" value="Genomic_DNA"/>
</dbReference>
<feature type="region of interest" description="Disordered" evidence="1">
    <location>
        <begin position="35"/>
        <end position="81"/>
    </location>
</feature>
<proteinExistence type="predicted"/>
<name>A0ABR4B4N5_9LECA</name>
<keyword evidence="3" id="KW-1185">Reference proteome</keyword>
<gene>
    <name evidence="2" type="ORF">ABVK25_006768</name>
</gene>
<sequence length="129" mass="14312">MSSELDGDHMGAESPTELDYDSIMGYFGSELENNSMSLKSESESPTELDFDSMMGCCESDFEDDNVSLKSESQSNGNEGLPLCVAKSDEEEDYELEVIKSEAEPDMIDLTTESSADIQAPFPYRTFQTR</sequence>
<accession>A0ABR4B4N5</accession>
<evidence type="ECO:0000256" key="1">
    <source>
        <dbReference type="SAM" id="MobiDB-lite"/>
    </source>
</evidence>
<protein>
    <submittedName>
        <fullName evidence="2">Uncharacterized protein</fullName>
    </submittedName>
</protein>
<feature type="compositionally biased region" description="Polar residues" evidence="1">
    <location>
        <begin position="67"/>
        <end position="77"/>
    </location>
</feature>
<reference evidence="2 3" key="1">
    <citation type="submission" date="2024-09" db="EMBL/GenBank/DDBJ databases">
        <title>Rethinking Asexuality: The Enigmatic Case of Functional Sexual Genes in Lepraria (Stereocaulaceae).</title>
        <authorList>
            <person name="Doellman M."/>
            <person name="Sun Y."/>
            <person name="Barcenas-Pena A."/>
            <person name="Lumbsch H.T."/>
            <person name="Grewe F."/>
        </authorList>
    </citation>
    <scope>NUCLEOTIDE SEQUENCE [LARGE SCALE GENOMIC DNA]</scope>
    <source>
        <strain evidence="2 3">Grewe 0041</strain>
    </source>
</reference>
<dbReference type="Proteomes" id="UP001590951">
    <property type="component" value="Unassembled WGS sequence"/>
</dbReference>
<evidence type="ECO:0000313" key="3">
    <source>
        <dbReference type="Proteomes" id="UP001590951"/>
    </source>
</evidence>
<comment type="caution">
    <text evidence="2">The sequence shown here is derived from an EMBL/GenBank/DDBJ whole genome shotgun (WGS) entry which is preliminary data.</text>
</comment>
<evidence type="ECO:0000313" key="2">
    <source>
        <dbReference type="EMBL" id="KAL2052829.1"/>
    </source>
</evidence>